<dbReference type="InterPro" id="IPR022711">
    <property type="entry name" value="RNase_Y_N"/>
</dbReference>
<dbReference type="SUPFAM" id="SSF54791">
    <property type="entry name" value="Eukaryotic type KH-domain (KH-domain type I)"/>
    <property type="match status" value="1"/>
</dbReference>
<gene>
    <name evidence="8" type="ORF">METZ01_LOCUS105451</name>
</gene>
<keyword evidence="3" id="KW-0378">Hydrolase</keyword>
<keyword evidence="6" id="KW-1133">Transmembrane helix</keyword>
<proteinExistence type="inferred from homology"/>
<dbReference type="Gene3D" id="1.10.3210.10">
    <property type="entry name" value="Hypothetical protein af1432"/>
    <property type="match status" value="1"/>
</dbReference>
<dbReference type="AlphaFoldDB" id="A0A381WKW3"/>
<dbReference type="GO" id="GO:0016787">
    <property type="term" value="F:hydrolase activity"/>
    <property type="evidence" value="ECO:0007669"/>
    <property type="project" value="UniProtKB-KW"/>
</dbReference>
<dbReference type="EMBL" id="UINC01011989">
    <property type="protein sequence ID" value="SVA52597.1"/>
    <property type="molecule type" value="Genomic_DNA"/>
</dbReference>
<name>A0A381WKW3_9ZZZZ</name>
<keyword evidence="6" id="KW-0812">Transmembrane</keyword>
<organism evidence="8">
    <name type="scientific">marine metagenome</name>
    <dbReference type="NCBI Taxonomy" id="408172"/>
    <lineage>
        <taxon>unclassified sequences</taxon>
        <taxon>metagenomes</taxon>
        <taxon>ecological metagenomes</taxon>
    </lineage>
</organism>
<keyword evidence="1" id="KW-0540">Nuclease</keyword>
<evidence type="ECO:0000256" key="1">
    <source>
        <dbReference type="ARBA" id="ARBA00022722"/>
    </source>
</evidence>
<dbReference type="CDD" id="cd22431">
    <property type="entry name" value="KH-I_RNaseY"/>
    <property type="match status" value="1"/>
</dbReference>
<dbReference type="NCBIfam" id="TIGR00277">
    <property type="entry name" value="HDIG"/>
    <property type="match status" value="1"/>
</dbReference>
<dbReference type="PROSITE" id="PS50084">
    <property type="entry name" value="KH_TYPE_1"/>
    <property type="match status" value="1"/>
</dbReference>
<evidence type="ECO:0000313" key="8">
    <source>
        <dbReference type="EMBL" id="SVA52597.1"/>
    </source>
</evidence>
<feature type="coiled-coil region" evidence="5">
    <location>
        <begin position="91"/>
        <end position="149"/>
    </location>
</feature>
<dbReference type="NCBIfam" id="TIGR03319">
    <property type="entry name" value="RNase_Y"/>
    <property type="match status" value="1"/>
</dbReference>
<dbReference type="Gene3D" id="3.30.1370.10">
    <property type="entry name" value="K Homology domain, type 1"/>
    <property type="match status" value="1"/>
</dbReference>
<dbReference type="GO" id="GO:0016020">
    <property type="term" value="C:membrane"/>
    <property type="evidence" value="ECO:0007669"/>
    <property type="project" value="InterPro"/>
</dbReference>
<dbReference type="PANTHER" id="PTHR12826:SF15">
    <property type="entry name" value="RIBONUCLEASE Y"/>
    <property type="match status" value="1"/>
</dbReference>
<dbReference type="InterPro" id="IPR004087">
    <property type="entry name" value="KH_dom"/>
</dbReference>
<dbReference type="Pfam" id="PF12072">
    <property type="entry name" value="RNase_Y_N"/>
    <property type="match status" value="1"/>
</dbReference>
<dbReference type="GO" id="GO:0006402">
    <property type="term" value="P:mRNA catabolic process"/>
    <property type="evidence" value="ECO:0007669"/>
    <property type="project" value="InterPro"/>
</dbReference>
<dbReference type="SMART" id="SM00322">
    <property type="entry name" value="KH"/>
    <property type="match status" value="1"/>
</dbReference>
<dbReference type="GO" id="GO:0003723">
    <property type="term" value="F:RNA binding"/>
    <property type="evidence" value="ECO:0007669"/>
    <property type="project" value="UniProtKB-KW"/>
</dbReference>
<sequence length="524" mass="58618">MQSLAAVEPWIWGITATVVIVVALIWIRKDQKRQIRRALQSTESSLKEHSRREAEVLTRSARMLTREETNRLRGEIENAIGAESEEIRQREKRLEEREVLLDRQLQSLLENEKQLNQKQTALRKLESDLAETQGAAEQLIQKHKEALGEVAGLSPDDARDRLFEIIGDETKMEASQISKAIVDGAKDHAEEKARRIIGLAIQRYSGEHTYEATTATVLLNGDEEIKGRIIGREGRNVRAFETATGVTVLIDDTPNTVVLSGFDPIKREIARESMIRLVKDGRIHPTRIEEVVSKVTEENDYNLANIGEEAAQKAGVSTLSQDVLSVLGKLRYRSSYSQNVLAHSVEVAHLTGLLAAEMGLDISKAKRIGLLHDIGKAMSEETEGPHAIVGADFLKRNKEPDDVVNGVASHHGEVAYDFIWGILVSAADAISASRPGARSETMTSYLQRFKNLERIGASFDGVDKCYAVQAGREIRIIVNSKKISDEESYDLARQVARKIEDELQYPGHIRVTMIRENRFVEYAK</sequence>
<evidence type="ECO:0000256" key="5">
    <source>
        <dbReference type="SAM" id="Coils"/>
    </source>
</evidence>
<reference evidence="8" key="1">
    <citation type="submission" date="2018-05" db="EMBL/GenBank/DDBJ databases">
        <authorList>
            <person name="Lanie J.A."/>
            <person name="Ng W.-L."/>
            <person name="Kazmierczak K.M."/>
            <person name="Andrzejewski T.M."/>
            <person name="Davidsen T.M."/>
            <person name="Wayne K.J."/>
            <person name="Tettelin H."/>
            <person name="Glass J.I."/>
            <person name="Rusch D."/>
            <person name="Podicherti R."/>
            <person name="Tsui H.-C.T."/>
            <person name="Winkler M.E."/>
        </authorList>
    </citation>
    <scope>NUCLEOTIDE SEQUENCE</scope>
</reference>
<dbReference type="InterPro" id="IPR017705">
    <property type="entry name" value="Ribonuclease_Y"/>
</dbReference>
<dbReference type="GO" id="GO:0004519">
    <property type="term" value="F:endonuclease activity"/>
    <property type="evidence" value="ECO:0007669"/>
    <property type="project" value="UniProtKB-KW"/>
</dbReference>
<dbReference type="SUPFAM" id="SSF109604">
    <property type="entry name" value="HD-domain/PDEase-like"/>
    <property type="match status" value="1"/>
</dbReference>
<evidence type="ECO:0000259" key="7">
    <source>
        <dbReference type="PROSITE" id="PS51831"/>
    </source>
</evidence>
<dbReference type="InterPro" id="IPR004088">
    <property type="entry name" value="KH_dom_type_1"/>
</dbReference>
<evidence type="ECO:0000256" key="6">
    <source>
        <dbReference type="SAM" id="Phobius"/>
    </source>
</evidence>
<dbReference type="PANTHER" id="PTHR12826">
    <property type="entry name" value="RIBONUCLEASE Y"/>
    <property type="match status" value="1"/>
</dbReference>
<evidence type="ECO:0000256" key="2">
    <source>
        <dbReference type="ARBA" id="ARBA00022759"/>
    </source>
</evidence>
<keyword evidence="4" id="KW-0694">RNA-binding</keyword>
<accession>A0A381WKW3</accession>
<dbReference type="SMART" id="SM00471">
    <property type="entry name" value="HDc"/>
    <property type="match status" value="1"/>
</dbReference>
<dbReference type="HAMAP" id="MF_00335">
    <property type="entry name" value="RNase_Y"/>
    <property type="match status" value="1"/>
</dbReference>
<evidence type="ECO:0000256" key="4">
    <source>
        <dbReference type="ARBA" id="ARBA00022884"/>
    </source>
</evidence>
<feature type="transmembrane region" description="Helical" evidence="6">
    <location>
        <begin position="6"/>
        <end position="27"/>
    </location>
</feature>
<keyword evidence="6" id="KW-0472">Membrane</keyword>
<evidence type="ECO:0000256" key="3">
    <source>
        <dbReference type="ARBA" id="ARBA00022801"/>
    </source>
</evidence>
<dbReference type="Pfam" id="PF01966">
    <property type="entry name" value="HD"/>
    <property type="match status" value="1"/>
</dbReference>
<dbReference type="Pfam" id="PF00013">
    <property type="entry name" value="KH_1"/>
    <property type="match status" value="1"/>
</dbReference>
<dbReference type="InterPro" id="IPR006675">
    <property type="entry name" value="HDIG_dom"/>
</dbReference>
<dbReference type="InterPro" id="IPR006674">
    <property type="entry name" value="HD_domain"/>
</dbReference>
<keyword evidence="2" id="KW-0255">Endonuclease</keyword>
<dbReference type="CDD" id="cd00077">
    <property type="entry name" value="HDc"/>
    <property type="match status" value="1"/>
</dbReference>
<keyword evidence="5" id="KW-0175">Coiled coil</keyword>
<feature type="domain" description="HD" evidence="7">
    <location>
        <begin position="340"/>
        <end position="433"/>
    </location>
</feature>
<protein>
    <recommendedName>
        <fullName evidence="7">HD domain-containing protein</fullName>
    </recommendedName>
</protein>
<dbReference type="InterPro" id="IPR036612">
    <property type="entry name" value="KH_dom_type_1_sf"/>
</dbReference>
<dbReference type="InterPro" id="IPR003607">
    <property type="entry name" value="HD/PDEase_dom"/>
</dbReference>
<dbReference type="PROSITE" id="PS51831">
    <property type="entry name" value="HD"/>
    <property type="match status" value="1"/>
</dbReference>